<feature type="non-terminal residue" evidence="3">
    <location>
        <position position="1"/>
    </location>
</feature>
<feature type="coiled-coil region" evidence="1">
    <location>
        <begin position="771"/>
        <end position="840"/>
    </location>
</feature>
<feature type="region of interest" description="Disordered" evidence="2">
    <location>
        <begin position="1814"/>
        <end position="1833"/>
    </location>
</feature>
<feature type="compositionally biased region" description="Basic and acidic residues" evidence="2">
    <location>
        <begin position="438"/>
        <end position="449"/>
    </location>
</feature>
<name>A0ABN8ITR9_9NEOP</name>
<evidence type="ECO:0000313" key="3">
    <source>
        <dbReference type="EMBL" id="CAH2063460.1"/>
    </source>
</evidence>
<feature type="compositionally biased region" description="Basic and acidic residues" evidence="2">
    <location>
        <begin position="1"/>
        <end position="16"/>
    </location>
</feature>
<feature type="compositionally biased region" description="Polar residues" evidence="2">
    <location>
        <begin position="1823"/>
        <end position="1833"/>
    </location>
</feature>
<keyword evidence="1" id="KW-0175">Coiled coil</keyword>
<dbReference type="Proteomes" id="UP000837857">
    <property type="component" value="Chromosome 3"/>
</dbReference>
<keyword evidence="4" id="KW-1185">Reference proteome</keyword>
<evidence type="ECO:0000256" key="2">
    <source>
        <dbReference type="SAM" id="MobiDB-lite"/>
    </source>
</evidence>
<feature type="coiled-coil region" evidence="1">
    <location>
        <begin position="1371"/>
        <end position="1495"/>
    </location>
</feature>
<evidence type="ECO:0000256" key="1">
    <source>
        <dbReference type="SAM" id="Coils"/>
    </source>
</evidence>
<feature type="compositionally biased region" description="Basic and acidic residues" evidence="2">
    <location>
        <begin position="161"/>
        <end position="176"/>
    </location>
</feature>
<feature type="compositionally biased region" description="Basic and acidic residues" evidence="2">
    <location>
        <begin position="1842"/>
        <end position="1851"/>
    </location>
</feature>
<feature type="coiled-coil region" evidence="1">
    <location>
        <begin position="251"/>
        <end position="338"/>
    </location>
</feature>
<evidence type="ECO:0000313" key="4">
    <source>
        <dbReference type="Proteomes" id="UP000837857"/>
    </source>
</evidence>
<dbReference type="PANTHER" id="PTHR23159:SF31">
    <property type="entry name" value="CENTROSOME-ASSOCIATED PROTEIN CEP250 ISOFORM X1"/>
    <property type="match status" value="1"/>
</dbReference>
<feature type="coiled-coil region" evidence="1">
    <location>
        <begin position="1533"/>
        <end position="1727"/>
    </location>
</feature>
<feature type="region of interest" description="Disordered" evidence="2">
    <location>
        <begin position="1"/>
        <end position="46"/>
    </location>
</feature>
<feature type="region of interest" description="Disordered" evidence="2">
    <location>
        <begin position="396"/>
        <end position="449"/>
    </location>
</feature>
<feature type="compositionally biased region" description="Polar residues" evidence="2">
    <location>
        <begin position="396"/>
        <end position="406"/>
    </location>
</feature>
<feature type="coiled-coil region" evidence="1">
    <location>
        <begin position="879"/>
        <end position="1236"/>
    </location>
</feature>
<proteinExistence type="predicted"/>
<feature type="compositionally biased region" description="Polar residues" evidence="2">
    <location>
        <begin position="421"/>
        <end position="437"/>
    </location>
</feature>
<protein>
    <submittedName>
        <fullName evidence="3">Uncharacterized protein</fullName>
    </submittedName>
</protein>
<feature type="region of interest" description="Disordered" evidence="2">
    <location>
        <begin position="151"/>
        <end position="176"/>
    </location>
</feature>
<dbReference type="PANTHER" id="PTHR23159">
    <property type="entry name" value="CENTROSOMAL PROTEIN 2"/>
    <property type="match status" value="1"/>
</dbReference>
<sequence length="1952" mass="224952">MSDNKNVVDRLEKDQMDVSDSNLAVASDDVSGSAGSVKNIKHSTSSERQIKFERAQKCLENAALVSKRIKEHRKATAELLGKPFDDEVEDTASEMASTMSERTGYSVATDTSTTLSVQDALNIPGISESLANTLKQKELLMERIKQYKEISKRPMKKSAPIKKEIPSDSAPLHDIKKGDNSSVVTKLISTIKEKENVLSVMQVKMKALETTILDLQEKINEKDQIIEAKNKATTLISDSLSKKERDTLDLLEDTRQQMSQMQSNFIAMETEWNDEKQRLLKQISEQEEKIKSLEEANTILEKSRFEIGVSYSKLVEELEVKNKEIEELQEKIQTITKASVLESSLEDNDNDVKEEKGTLEISEMIELTKKIELLEQINCQMRQTNKDLESQISVMYQEQKPTSSSPIKKASPHPTRKGGRNTASKTKSPWSNLSADISHQETEKSNVKNETMMKHELIVQSLNKDILEKEYLLSHKDEIALLNEEIEIANKNMIKVKSNYKVKLKQMQKTIDNFSKVSDANTEIVKLNEELHQLSQKVAELEEEKGNLQLHLVDYDSGRLTESEVYKKLVEVENLADSRLKSITLLETQKFELVQELHVLQQKNNDMEDKLADMAQLQNEHVCSEIKSVQLEEQIDELIASKKELQLQIEDLKVDNEQAWKAIKALEEEKEEVIHKLENYIQENMELTDKLEKLSVEKVSSAESIEMVESLTTQEKLELEEYNKNMGKNLDEIQSETFKVNVPTEDKESMSDLVKQTVELNKRIELYTQERQEVLDKMNKVCAENEELQMRIKILSTECENLTKNVDILEKEKNTLNLLNEELSNQIEILKRERIDIMKETIEIPKPLAIDEGIEGTNVEAPQDEKLAGDKANNRSKSIKQLTKDILKLKATIKEREAEIADSQMKILSLEEQQEKQKELALNNNTLDNKVKQLMEENSQLKRDLETVHKDFGFDQQYKQANDVLQQEMQKIHQEYSMGISARDNRIHELENLLVEYEKQMFSYGNSLQQKDKEIAEYINQITKLNDVSQKLKSTIDLLEEEKSKDQSAELVKSLNKEIIMYQKKLSECEDKLKSLEEEKVQLFAVKAALELQNNDLDLELKNLQDSLTQKQTAIKELQVQQQKYEGDYSTIMLEAKERDEEIHEIKLQLRKESIENEKLRTEISQKNYETEELNKRCDQLNQKLTTISQEKEQFMGLESKIAELSFKLSQSIAQVEEMSKEIKSITENNEHLKIALVKKDDQIKQLTVKNKVVFEMNIPKTEGMTITSTIEQLNEQSDLDLASLHSQIVSEQFVDDIQPLPKKVSESGRLIQAAQSSSHPLEEIHEPTIVAKKSYDCYKEQDSVAEDDPFSSQEGWGFGGEEAEDASLGYSHFNDEIFQLKNENERLKGEVNSINTKLLKAVKKLKELKAANEVLSNELKISKQLSEKSILDTAIENELANNLEVLEKKVQDLNTELEKEKREKEALRKQNEIFKNANDRLTEMKEKMDNEVELWKYNFKQANDKVAALQWGSDSQDSPVLKMSSSQQDKPVNEEVIKLEKENEELQSLLDELNNKNKEITEHCNELINQINELQNTFEARIEELTKQLQIKEAEIYQKTHDYSIVIAQRNEEFENVRKQLIEYEKKIEELTYEKEAELAVIRLKMHESREQNEKIQKELENEKNSLTEALNAKIVECTNLNKQINDLNIVLQEYANKSAEMQEALENQELEIVSLKDEISHMQDLMRSSSSKIEKHVTFSSDTKPSPDSSAASFNKELLDAVPRAELDIALYMLHQRDVRCEELTMELTRLLEERDTLQLRLSDSLRAYEELKSKNKPTESDVSTELGQDSVSELPTFSIEKEQHLVDTHRRKSSRSSSISEFDGEKPQLQAKLSELRSVKHSRDVTLRHDSEQRQLGMRLLQRDVANLPPEALEQLTQAHHTLSRDTQSTPTMLLNWLRGKSTPKVVHM</sequence>
<feature type="coiled-coil region" evidence="1">
    <location>
        <begin position="191"/>
        <end position="225"/>
    </location>
</feature>
<gene>
    <name evidence="3" type="ORF">IPOD504_LOCUS12532</name>
</gene>
<feature type="region of interest" description="Disordered" evidence="2">
    <location>
        <begin position="1840"/>
        <end position="1870"/>
    </location>
</feature>
<organism evidence="3 4">
    <name type="scientific">Iphiclides podalirius</name>
    <name type="common">scarce swallowtail</name>
    <dbReference type="NCBI Taxonomy" id="110791"/>
    <lineage>
        <taxon>Eukaryota</taxon>
        <taxon>Metazoa</taxon>
        <taxon>Ecdysozoa</taxon>
        <taxon>Arthropoda</taxon>
        <taxon>Hexapoda</taxon>
        <taxon>Insecta</taxon>
        <taxon>Pterygota</taxon>
        <taxon>Neoptera</taxon>
        <taxon>Endopterygota</taxon>
        <taxon>Lepidoptera</taxon>
        <taxon>Glossata</taxon>
        <taxon>Ditrysia</taxon>
        <taxon>Papilionoidea</taxon>
        <taxon>Papilionidae</taxon>
        <taxon>Papilioninae</taxon>
        <taxon>Iphiclides</taxon>
    </lineage>
</organism>
<accession>A0ABN8ITR9</accession>
<feature type="coiled-coil region" evidence="1">
    <location>
        <begin position="590"/>
        <end position="736"/>
    </location>
</feature>
<dbReference type="EMBL" id="OW152815">
    <property type="protein sequence ID" value="CAH2063460.1"/>
    <property type="molecule type" value="Genomic_DNA"/>
</dbReference>
<reference evidence="3" key="1">
    <citation type="submission" date="2022-03" db="EMBL/GenBank/DDBJ databases">
        <authorList>
            <person name="Martin H S."/>
        </authorList>
    </citation>
    <scope>NUCLEOTIDE SEQUENCE</scope>
</reference>
<feature type="coiled-coil region" evidence="1">
    <location>
        <begin position="472"/>
        <end position="551"/>
    </location>
</feature>
<feature type="compositionally biased region" description="Basic residues" evidence="2">
    <location>
        <begin position="410"/>
        <end position="419"/>
    </location>
</feature>